<keyword evidence="3" id="KW-0732">Signal</keyword>
<keyword evidence="2" id="KW-0472">Membrane</keyword>
<evidence type="ECO:0000256" key="1">
    <source>
        <dbReference type="SAM" id="MobiDB-lite"/>
    </source>
</evidence>
<evidence type="ECO:0000256" key="2">
    <source>
        <dbReference type="SAM" id="Phobius"/>
    </source>
</evidence>
<evidence type="ECO:0000256" key="3">
    <source>
        <dbReference type="SAM" id="SignalP"/>
    </source>
</evidence>
<evidence type="ECO:0000313" key="5">
    <source>
        <dbReference type="RefSeq" id="XP_020653765.2"/>
    </source>
</evidence>
<feature type="chain" id="PRO_5046138473" evidence="3">
    <location>
        <begin position="32"/>
        <end position="233"/>
    </location>
</feature>
<dbReference type="InterPro" id="IPR013783">
    <property type="entry name" value="Ig-like_fold"/>
</dbReference>
<feature type="transmembrane region" description="Helical" evidence="2">
    <location>
        <begin position="173"/>
        <end position="195"/>
    </location>
</feature>
<feature type="signal peptide" evidence="3">
    <location>
        <begin position="1"/>
        <end position="31"/>
    </location>
</feature>
<sequence>MTTPFGCSFRSMDSRGPVGFVLLLFLFQAAGERNLPQNLTCSPGSSLLLCLDLPEGGDSSSAHVLLWSASKRKGLVIWTPERKQYVVKPSHSGRITYLGYSSFQLNNLRQSDEGVYEVLVRTPGSPNPLLLHERTSYSFGINITTDLLVNNSCTLGLHCEAPPPSFRIPGDFLVGYTTAKVLLTPPPLFFLYLYLLKRKESRQKSYPVESFSMAPTVSPPRDPTETSPMDPDF</sequence>
<dbReference type="SUPFAM" id="SSF48726">
    <property type="entry name" value="Immunoglobulin"/>
    <property type="match status" value="1"/>
</dbReference>
<dbReference type="GeneID" id="110081426"/>
<reference evidence="5" key="1">
    <citation type="submission" date="2025-08" db="UniProtKB">
        <authorList>
            <consortium name="RefSeq"/>
        </authorList>
    </citation>
    <scope>IDENTIFICATION</scope>
</reference>
<keyword evidence="2" id="KW-0812">Transmembrane</keyword>
<proteinExistence type="predicted"/>
<dbReference type="RefSeq" id="XP_020653765.2">
    <property type="nucleotide sequence ID" value="XM_020798106.2"/>
</dbReference>
<dbReference type="Gene3D" id="2.60.40.10">
    <property type="entry name" value="Immunoglobulins"/>
    <property type="match status" value="1"/>
</dbReference>
<dbReference type="InterPro" id="IPR036179">
    <property type="entry name" value="Ig-like_dom_sf"/>
</dbReference>
<protein>
    <submittedName>
        <fullName evidence="5">Uncharacterized protein</fullName>
    </submittedName>
</protein>
<gene>
    <name evidence="5" type="primary">LOC110081426</name>
</gene>
<dbReference type="AlphaFoldDB" id="A0A6J0U382"/>
<organism evidence="4 5">
    <name type="scientific">Pogona vitticeps</name>
    <name type="common">central bearded dragon</name>
    <dbReference type="NCBI Taxonomy" id="103695"/>
    <lineage>
        <taxon>Eukaryota</taxon>
        <taxon>Metazoa</taxon>
        <taxon>Chordata</taxon>
        <taxon>Craniata</taxon>
        <taxon>Vertebrata</taxon>
        <taxon>Euteleostomi</taxon>
        <taxon>Lepidosauria</taxon>
        <taxon>Squamata</taxon>
        <taxon>Bifurcata</taxon>
        <taxon>Unidentata</taxon>
        <taxon>Episquamata</taxon>
        <taxon>Toxicofera</taxon>
        <taxon>Iguania</taxon>
        <taxon>Acrodonta</taxon>
        <taxon>Agamidae</taxon>
        <taxon>Amphibolurinae</taxon>
        <taxon>Pogona</taxon>
    </lineage>
</organism>
<dbReference type="Proteomes" id="UP001652642">
    <property type="component" value="Chromosome 15"/>
</dbReference>
<name>A0A6J0U382_9SAUR</name>
<accession>A0A6J0U382</accession>
<evidence type="ECO:0000313" key="4">
    <source>
        <dbReference type="Proteomes" id="UP001652642"/>
    </source>
</evidence>
<keyword evidence="2" id="KW-1133">Transmembrane helix</keyword>
<feature type="region of interest" description="Disordered" evidence="1">
    <location>
        <begin position="204"/>
        <end position="233"/>
    </location>
</feature>
<keyword evidence="4" id="KW-1185">Reference proteome</keyword>